<dbReference type="Gene3D" id="2.60.120.260">
    <property type="entry name" value="Galactose-binding domain-like"/>
    <property type="match status" value="1"/>
</dbReference>
<evidence type="ECO:0000256" key="1">
    <source>
        <dbReference type="ARBA" id="ARBA00022729"/>
    </source>
</evidence>
<dbReference type="Pfam" id="PF07974">
    <property type="entry name" value="EGF_2"/>
    <property type="match status" value="1"/>
</dbReference>
<keyword evidence="6" id="KW-0812">Transmembrane</keyword>
<comment type="caution">
    <text evidence="6">The sequence shown here is derived from an EMBL/GenBank/DDBJ whole genome shotgun (WGS) entry which is preliminary data.</text>
</comment>
<feature type="disulfide bond" evidence="3">
    <location>
        <begin position="19"/>
        <end position="29"/>
    </location>
</feature>
<dbReference type="PROSITE" id="PS50026">
    <property type="entry name" value="EGF_3"/>
    <property type="match status" value="2"/>
</dbReference>
<sequence>MASRVLLALALAAPAAAECPNACSGHGTCGAFDECHCYPNWQEADCSGRTCPFALAHVDSPKGDLDGSADALSGTSSVVITESTVYPYGTTEQYPLMVDTFGRELKNTAHAYAECGNKGICDRKSGECECFPGYEGAGCQRASCPDPTCSGHGTCMSAKDLATADFDNVYRLWDKDVSMGCMCEPGYSGPSCADKMCKYGVDPLYDDDEMMSIRVPTARVVMSFDNSSATTESEDGVGYTYETKKYIDGTYAIKFYDVFGEDYQTAPLAASAGCAEVVTALEELPNSVIPANSVRCFDSFDYSGDKVLFGNPTKDLGNQGFVTYDLLFEENPGDLKPMEVNAYLDGARPTVYVANANSTSKQDFDVDIAVYPNYFGISGEFTDYFSDYCDGVVFTVADWAGGATFPTTSDKAYFGELEDLTVAEKKLLKRCLGDADGDSDNNVEVYNWDYGSWNTTYHPHIVKVAPHPTSGVSPKEDVYDAGKFMLMYFEDEDNTATGGAPGGTFYSSGQSVADRDYIVFTTDGVATLLANGTDGHFGTGTGGFTDMNHNPVTAYFEKGTDIVYTSQDVSCYSGTMHGVQSYPWAGGSSNENAAYSQTSAKFDTLNACLEKGDFVFLFSNKITTFNQGDSQGEGFRTSSNAAGNMYKIVKIGVNPTSASTYAVEDRFYFVVDKVINYDGSEVAARALVATAAAGTAAVSSVIDADYTDDDLRETPSEQMIGLQSIVKFAPASTGNYEYVSQCSGRGLCDAGSGLCECFTGYTNDNCDQQSALAV</sequence>
<evidence type="ECO:0000313" key="7">
    <source>
        <dbReference type="Proteomes" id="UP001363151"/>
    </source>
</evidence>
<dbReference type="InterPro" id="IPR050969">
    <property type="entry name" value="Dev_Signal_Modulators"/>
</dbReference>
<keyword evidence="7" id="KW-1185">Reference proteome</keyword>
<keyword evidence="2 3" id="KW-1015">Disulfide bond</keyword>
<dbReference type="SMART" id="SM00181">
    <property type="entry name" value="EGF"/>
    <property type="match status" value="4"/>
</dbReference>
<feature type="signal peptide" evidence="4">
    <location>
        <begin position="1"/>
        <end position="17"/>
    </location>
</feature>
<dbReference type="Gene3D" id="2.10.25.10">
    <property type="entry name" value="Laminin"/>
    <property type="match status" value="1"/>
</dbReference>
<evidence type="ECO:0000256" key="2">
    <source>
        <dbReference type="ARBA" id="ARBA00023157"/>
    </source>
</evidence>
<feature type="disulfide bond" evidence="3">
    <location>
        <begin position="37"/>
        <end position="46"/>
    </location>
</feature>
<dbReference type="PANTHER" id="PTHR14949:SF56">
    <property type="entry name" value="EGF-LIKE-DOMAIN, MULTIPLE 7"/>
    <property type="match status" value="1"/>
</dbReference>
<dbReference type="Proteomes" id="UP001363151">
    <property type="component" value="Unassembled WGS sequence"/>
</dbReference>
<feature type="domain" description="EGF-like" evidence="5">
    <location>
        <begin position="104"/>
        <end position="140"/>
    </location>
</feature>
<dbReference type="EMBL" id="JBBJCI010000357">
    <property type="protein sequence ID" value="KAK7233676.1"/>
    <property type="molecule type" value="Genomic_DNA"/>
</dbReference>
<dbReference type="PROSITE" id="PS00022">
    <property type="entry name" value="EGF_1"/>
    <property type="match status" value="1"/>
</dbReference>
<organism evidence="6 7">
    <name type="scientific">Aureococcus anophagefferens</name>
    <name type="common">Harmful bloom alga</name>
    <dbReference type="NCBI Taxonomy" id="44056"/>
    <lineage>
        <taxon>Eukaryota</taxon>
        <taxon>Sar</taxon>
        <taxon>Stramenopiles</taxon>
        <taxon>Ochrophyta</taxon>
        <taxon>Pelagophyceae</taxon>
        <taxon>Pelagomonadales</taxon>
        <taxon>Pelagomonadaceae</taxon>
        <taxon>Aureococcus</taxon>
    </lineage>
</organism>
<proteinExistence type="predicted"/>
<evidence type="ECO:0000256" key="4">
    <source>
        <dbReference type="SAM" id="SignalP"/>
    </source>
</evidence>
<reference evidence="6 7" key="1">
    <citation type="submission" date="2024-03" db="EMBL/GenBank/DDBJ databases">
        <title>Aureococcus anophagefferens CCMP1851 and Kratosvirus quantuckense: Draft genome of a second virus-susceptible host strain in the model system.</title>
        <authorList>
            <person name="Chase E."/>
            <person name="Truchon A.R."/>
            <person name="Schepens W."/>
            <person name="Wilhelm S.W."/>
        </authorList>
    </citation>
    <scope>NUCLEOTIDE SEQUENCE [LARGE SCALE GENOMIC DNA]</scope>
    <source>
        <strain evidence="6 7">CCMP1851</strain>
    </source>
</reference>
<feature type="disulfide bond" evidence="3">
    <location>
        <begin position="130"/>
        <end position="139"/>
    </location>
</feature>
<dbReference type="PANTHER" id="PTHR14949">
    <property type="entry name" value="EGF-LIKE-DOMAIN, MULTIPLE 7, 8"/>
    <property type="match status" value="1"/>
</dbReference>
<keyword evidence="3" id="KW-0245">EGF-like domain</keyword>
<feature type="chain" id="PRO_5045043681" evidence="4">
    <location>
        <begin position="18"/>
        <end position="774"/>
    </location>
</feature>
<gene>
    <name evidence="6" type="ORF">SO694_00106091</name>
</gene>
<accession>A0ABR1FMR6</accession>
<dbReference type="Pfam" id="PF23106">
    <property type="entry name" value="EGF_Teneurin"/>
    <property type="match status" value="1"/>
</dbReference>
<keyword evidence="6" id="KW-0472">Membrane</keyword>
<dbReference type="PRINTS" id="PR00011">
    <property type="entry name" value="EGFLAMININ"/>
</dbReference>
<dbReference type="PROSITE" id="PS01186">
    <property type="entry name" value="EGF_2"/>
    <property type="match status" value="2"/>
</dbReference>
<evidence type="ECO:0000256" key="3">
    <source>
        <dbReference type="PROSITE-ProRule" id="PRU00076"/>
    </source>
</evidence>
<protein>
    <submittedName>
        <fullName evidence="6">Teneurin transmembrane protein</fullName>
    </submittedName>
</protein>
<comment type="caution">
    <text evidence="3">Lacks conserved residue(s) required for the propagation of feature annotation.</text>
</comment>
<evidence type="ECO:0000259" key="5">
    <source>
        <dbReference type="PROSITE" id="PS50026"/>
    </source>
</evidence>
<evidence type="ECO:0000313" key="6">
    <source>
        <dbReference type="EMBL" id="KAK7233676.1"/>
    </source>
</evidence>
<feature type="domain" description="EGF-like" evidence="5">
    <location>
        <begin position="15"/>
        <end position="47"/>
    </location>
</feature>
<dbReference type="InterPro" id="IPR000742">
    <property type="entry name" value="EGF"/>
</dbReference>
<name>A0ABR1FMR6_AURAN</name>
<keyword evidence="1 4" id="KW-0732">Signal</keyword>
<dbReference type="InterPro" id="IPR013111">
    <property type="entry name" value="EGF_extracell"/>
</dbReference>